<organism evidence="1 2">
    <name type="scientific">Trachymyrmex septentrionalis</name>
    <dbReference type="NCBI Taxonomy" id="34720"/>
    <lineage>
        <taxon>Eukaryota</taxon>
        <taxon>Metazoa</taxon>
        <taxon>Ecdysozoa</taxon>
        <taxon>Arthropoda</taxon>
        <taxon>Hexapoda</taxon>
        <taxon>Insecta</taxon>
        <taxon>Pterygota</taxon>
        <taxon>Neoptera</taxon>
        <taxon>Endopterygota</taxon>
        <taxon>Hymenoptera</taxon>
        <taxon>Apocrita</taxon>
        <taxon>Aculeata</taxon>
        <taxon>Formicoidea</taxon>
        <taxon>Formicidae</taxon>
        <taxon>Myrmicinae</taxon>
        <taxon>Trachymyrmex</taxon>
    </lineage>
</organism>
<evidence type="ECO:0000313" key="2">
    <source>
        <dbReference type="Proteomes" id="UP000078541"/>
    </source>
</evidence>
<dbReference type="Proteomes" id="UP000078541">
    <property type="component" value="Unassembled WGS sequence"/>
</dbReference>
<keyword evidence="2" id="KW-1185">Reference proteome</keyword>
<accession>A0A195F746</accession>
<name>A0A195F746_9HYME</name>
<gene>
    <name evidence="1" type="ORF">ALC56_09685</name>
</gene>
<dbReference type="EMBL" id="KQ981768">
    <property type="protein sequence ID" value="KYN35894.1"/>
    <property type="molecule type" value="Genomic_DNA"/>
</dbReference>
<dbReference type="AlphaFoldDB" id="A0A195F746"/>
<reference evidence="1 2" key="1">
    <citation type="submission" date="2016-03" db="EMBL/GenBank/DDBJ databases">
        <title>Trachymyrmex septentrionalis WGS genome.</title>
        <authorList>
            <person name="Nygaard S."/>
            <person name="Hu H."/>
            <person name="Boomsma J."/>
            <person name="Zhang G."/>
        </authorList>
    </citation>
    <scope>NUCLEOTIDE SEQUENCE [LARGE SCALE GENOMIC DNA]</scope>
    <source>
        <strain evidence="1">Tsep2-gDNA-1</strain>
        <tissue evidence="1">Whole body</tissue>
    </source>
</reference>
<sequence>MSRYVPSTLIIPLVKASASVIISPVRVSTMDLMFSESKTPRDMASNILPTCDSIGTPWASSSRTHVLLRFTDGYRRISFPERATPVPSRYAPSFRTFRTIIVIAHRSTSERNRFRVSDCGDSVIKRATRIKVGNILDDVAVTIATIDGQCFLDFHVVGKEENNAAAILQFQ</sequence>
<evidence type="ECO:0000313" key="1">
    <source>
        <dbReference type="EMBL" id="KYN35894.1"/>
    </source>
</evidence>
<proteinExistence type="predicted"/>
<protein>
    <submittedName>
        <fullName evidence="1">Uncharacterized protein</fullName>
    </submittedName>
</protein>